<dbReference type="SUPFAM" id="SSF55469">
    <property type="entry name" value="FMN-dependent nitroreductase-like"/>
    <property type="match status" value="1"/>
</dbReference>
<accession>A0A6I4W3N5</accession>
<dbReference type="CDD" id="cd02142">
    <property type="entry name" value="McbC_SagB-like_oxidoreductase"/>
    <property type="match status" value="1"/>
</dbReference>
<protein>
    <submittedName>
        <fullName evidence="2">SagB/ThcOx family dehydrogenase</fullName>
    </submittedName>
</protein>
<dbReference type="InterPro" id="IPR029479">
    <property type="entry name" value="Nitroreductase"/>
</dbReference>
<reference evidence="2 3" key="1">
    <citation type="submission" date="2019-12" db="EMBL/GenBank/DDBJ databases">
        <title>Whole-genome analyses of novel actinobacteria.</title>
        <authorList>
            <person name="Sahin N."/>
            <person name="Saygin H."/>
        </authorList>
    </citation>
    <scope>NUCLEOTIDE SEQUENCE [LARGE SCALE GENOMIC DNA]</scope>
    <source>
        <strain evidence="2 3">KC615</strain>
    </source>
</reference>
<evidence type="ECO:0000313" key="2">
    <source>
        <dbReference type="EMBL" id="MXQ55394.1"/>
    </source>
</evidence>
<dbReference type="InterPro" id="IPR020051">
    <property type="entry name" value="SagB-type_dehydrogenase"/>
</dbReference>
<proteinExistence type="predicted"/>
<sequence length="515" mass="59131">MHTDTFLSHLQIDPDKIRPDDWEVDWNNAPYPFKIYQDRPKIALSHEIPLSFQKKTGNLSLDKLGCFLWCVFGITKVVYATYPAHIDDIPHTATMYRRFVPSGGALYPNELYLYIKLNDIPPGIYHYDAAHHSLVLLREGNYDAYLANALGNRCDISDCFATIFVSIFFWKNFFKYHNFAYRLQGLDSGVVIGQLLEVAKQTSFDTTIYYQFLDEQINHLLGLSTEKESIYAVIPMASSLSIQSDTFTEDKITEVPVISHNYHMKSKKLIPYPDLQRIHLQSIQQEIKAFPSIQRTKPIFQTKKQITPLPPCRSHLPPFLETCRSRVSPGADFTKKTVTLEQLSTLLHTVRDATSHSNDLSEHADHPFYHLTIAGYLYEVEEVSNGLYCYNPANHSLQLIQEGDFRFYFQQSMTHQHINLFQVPICLHILGDPLLGTEYLGTRAYRIRQMETGILVQRLLLAASSIGFGGHPLLGYNTKMIDQLYQIQDQKETTLIQIPIGPFHLRGKIEANIHN</sequence>
<comment type="caution">
    <text evidence="2">The sequence shown here is derived from an EMBL/GenBank/DDBJ whole genome shotgun (WGS) entry which is preliminary data.</text>
</comment>
<dbReference type="Pfam" id="PF00881">
    <property type="entry name" value="Nitroreductase"/>
    <property type="match status" value="1"/>
</dbReference>
<dbReference type="PANTHER" id="PTHR43745:SF2">
    <property type="entry name" value="NITROREDUCTASE MJ1384-RELATED"/>
    <property type="match status" value="1"/>
</dbReference>
<evidence type="ECO:0000259" key="1">
    <source>
        <dbReference type="Pfam" id="PF00881"/>
    </source>
</evidence>
<gene>
    <name evidence="2" type="ORF">GSM42_17060</name>
</gene>
<dbReference type="Gene3D" id="3.40.109.10">
    <property type="entry name" value="NADH Oxidase"/>
    <property type="match status" value="2"/>
</dbReference>
<name>A0A6I4W3N5_9BACL</name>
<dbReference type="PANTHER" id="PTHR43745">
    <property type="entry name" value="NITROREDUCTASE MJ1384-RELATED"/>
    <property type="match status" value="1"/>
</dbReference>
<keyword evidence="3" id="KW-1185">Reference proteome</keyword>
<dbReference type="RefSeq" id="WP_160802744.1">
    <property type="nucleotide sequence ID" value="NZ_WUUL01000014.1"/>
</dbReference>
<dbReference type="NCBIfam" id="TIGR03605">
    <property type="entry name" value="antibiot_sagB"/>
    <property type="match status" value="1"/>
</dbReference>
<dbReference type="InterPro" id="IPR000415">
    <property type="entry name" value="Nitroreductase-like"/>
</dbReference>
<feature type="domain" description="Nitroreductase" evidence="1">
    <location>
        <begin position="332"/>
        <end position="501"/>
    </location>
</feature>
<dbReference type="GO" id="GO:0016491">
    <property type="term" value="F:oxidoreductase activity"/>
    <property type="evidence" value="ECO:0007669"/>
    <property type="project" value="InterPro"/>
</dbReference>
<evidence type="ECO:0000313" key="3">
    <source>
        <dbReference type="Proteomes" id="UP000430692"/>
    </source>
</evidence>
<dbReference type="AlphaFoldDB" id="A0A6I4W3N5"/>
<dbReference type="InterPro" id="IPR052544">
    <property type="entry name" value="Bacteriocin_Proc_Enz"/>
</dbReference>
<dbReference type="EMBL" id="WUUL01000014">
    <property type="protein sequence ID" value="MXQ55394.1"/>
    <property type="molecule type" value="Genomic_DNA"/>
</dbReference>
<organism evidence="2 3">
    <name type="scientific">Shimazuella alba</name>
    <dbReference type="NCBI Taxonomy" id="2690964"/>
    <lineage>
        <taxon>Bacteria</taxon>
        <taxon>Bacillati</taxon>
        <taxon>Bacillota</taxon>
        <taxon>Bacilli</taxon>
        <taxon>Bacillales</taxon>
        <taxon>Thermoactinomycetaceae</taxon>
        <taxon>Shimazuella</taxon>
    </lineage>
</organism>
<dbReference type="Proteomes" id="UP000430692">
    <property type="component" value="Unassembled WGS sequence"/>
</dbReference>